<organism evidence="5 6">
    <name type="scientific">Exaiptasia diaphana</name>
    <name type="common">Tropical sea anemone</name>
    <name type="synonym">Aiptasia pulchella</name>
    <dbReference type="NCBI Taxonomy" id="2652724"/>
    <lineage>
        <taxon>Eukaryota</taxon>
        <taxon>Metazoa</taxon>
        <taxon>Cnidaria</taxon>
        <taxon>Anthozoa</taxon>
        <taxon>Hexacorallia</taxon>
        <taxon>Actiniaria</taxon>
        <taxon>Aiptasiidae</taxon>
        <taxon>Exaiptasia</taxon>
    </lineage>
</organism>
<evidence type="ECO:0000256" key="2">
    <source>
        <dbReference type="ARBA" id="ARBA00022801"/>
    </source>
</evidence>
<dbReference type="InterPro" id="IPR002018">
    <property type="entry name" value="CarbesteraseB"/>
</dbReference>
<dbReference type="EC" id="3.1.1.-" evidence="3"/>
<evidence type="ECO:0000313" key="5">
    <source>
        <dbReference type="EnsemblMetazoa" id="XP_028519159.1"/>
    </source>
</evidence>
<protein>
    <recommendedName>
        <fullName evidence="3">Carboxylic ester hydrolase</fullName>
        <ecNumber evidence="3">3.1.1.-</ecNumber>
    </recommendedName>
</protein>
<evidence type="ECO:0000313" key="6">
    <source>
        <dbReference type="Proteomes" id="UP000887567"/>
    </source>
</evidence>
<dbReference type="Pfam" id="PF00135">
    <property type="entry name" value="COesterase"/>
    <property type="match status" value="1"/>
</dbReference>
<evidence type="ECO:0000256" key="1">
    <source>
        <dbReference type="ARBA" id="ARBA00005964"/>
    </source>
</evidence>
<dbReference type="PANTHER" id="PTHR11559">
    <property type="entry name" value="CARBOXYLESTERASE"/>
    <property type="match status" value="1"/>
</dbReference>
<sequence length="134" mass="14834">MYTLFTETARRKTISWPAARPHIFGFLHHTKDFELRGNYGLFDQLEALKWVNRNIAAFGGDPNRVTIFGNSAGGASVSFLCLSPLARNLFKYAIMQSGVANFPFGYASYTDDVVTGVFNLTNLNCTDKNVTPGV</sequence>
<comment type="similarity">
    <text evidence="1 3">Belongs to the type-B carboxylesterase/lipase family.</text>
</comment>
<keyword evidence="2 3" id="KW-0378">Hydrolase</keyword>
<accession>A0A913YVC5</accession>
<dbReference type="Gene3D" id="3.40.50.1820">
    <property type="entry name" value="alpha/beta hydrolase"/>
    <property type="match status" value="1"/>
</dbReference>
<evidence type="ECO:0000256" key="3">
    <source>
        <dbReference type="RuleBase" id="RU361235"/>
    </source>
</evidence>
<dbReference type="EnsemblMetazoa" id="XM_028663358.1">
    <property type="protein sequence ID" value="XP_028519159.1"/>
    <property type="gene ID" value="LOC114576547"/>
</dbReference>
<dbReference type="GeneID" id="114576547"/>
<dbReference type="InterPro" id="IPR050309">
    <property type="entry name" value="Type-B_Carboxylest/Lipase"/>
</dbReference>
<dbReference type="InterPro" id="IPR019826">
    <property type="entry name" value="Carboxylesterase_B_AS"/>
</dbReference>
<feature type="domain" description="Carboxylesterase type B" evidence="4">
    <location>
        <begin position="23"/>
        <end position="109"/>
    </location>
</feature>
<dbReference type="RefSeq" id="XP_028519159.1">
    <property type="nucleotide sequence ID" value="XM_028663358.1"/>
</dbReference>
<dbReference type="SUPFAM" id="SSF53474">
    <property type="entry name" value="alpha/beta-Hydrolases"/>
    <property type="match status" value="1"/>
</dbReference>
<dbReference type="AlphaFoldDB" id="A0A913YVC5"/>
<keyword evidence="6" id="KW-1185">Reference proteome</keyword>
<dbReference type="KEGG" id="epa:114576547"/>
<dbReference type="GO" id="GO:0016787">
    <property type="term" value="F:hydrolase activity"/>
    <property type="evidence" value="ECO:0007669"/>
    <property type="project" value="UniProtKB-KW"/>
</dbReference>
<dbReference type="PROSITE" id="PS00122">
    <property type="entry name" value="CARBOXYLESTERASE_B_1"/>
    <property type="match status" value="1"/>
</dbReference>
<evidence type="ECO:0000259" key="4">
    <source>
        <dbReference type="Pfam" id="PF00135"/>
    </source>
</evidence>
<reference evidence="5" key="1">
    <citation type="submission" date="2022-11" db="UniProtKB">
        <authorList>
            <consortium name="EnsemblMetazoa"/>
        </authorList>
    </citation>
    <scope>IDENTIFICATION</scope>
</reference>
<name>A0A913YVC5_EXADI</name>
<dbReference type="OrthoDB" id="5986892at2759"/>
<dbReference type="Proteomes" id="UP000887567">
    <property type="component" value="Unplaced"/>
</dbReference>
<proteinExistence type="inferred from homology"/>
<dbReference type="InterPro" id="IPR029058">
    <property type="entry name" value="AB_hydrolase_fold"/>
</dbReference>